<reference evidence="4" key="1">
    <citation type="submission" date="2025-08" db="UniProtKB">
        <authorList>
            <consortium name="RefSeq"/>
        </authorList>
    </citation>
    <scope>IDENTIFICATION</scope>
    <source>
        <tissue evidence="4">Testes</tissue>
    </source>
</reference>
<dbReference type="InterPro" id="IPR027267">
    <property type="entry name" value="AH/BAR_dom_sf"/>
</dbReference>
<keyword evidence="3" id="KW-1185">Reference proteome</keyword>
<feature type="compositionally biased region" description="Gly residues" evidence="2">
    <location>
        <begin position="686"/>
        <end position="695"/>
    </location>
</feature>
<dbReference type="InterPro" id="IPR038799">
    <property type="entry name" value="LEKR1"/>
</dbReference>
<evidence type="ECO:0000313" key="3">
    <source>
        <dbReference type="Proteomes" id="UP000694865"/>
    </source>
</evidence>
<dbReference type="PANTHER" id="PTHR34251:SF1">
    <property type="entry name" value="LEUCINE, GLUTAMATE AND LYSINE RICH 1"/>
    <property type="match status" value="1"/>
</dbReference>
<sequence>MEDSEKIERVKLEHPLPKEIQQMKRDDTVCQFCGVSYLIHREIKELENKLEKLEKELCKYKGIEEREAQLKNELQISQWSNEQLKKDSTQLASKLAAVTEENTANIADLEKQRITNKELEEKLNNHLESSEHIKLQHDHLKKVLPVIMGNVKQQKSSLQNIQTFVEQRNKVVNQCVEQLQKIVDHVGKNELEQKDELLQKISLLEKQVTDFEESKNTLEAALKTTQETIQGLRDSENQHRQREQECERLNREIQKFRNELESEHSKCRTLSSETAQYKELLNRKTQEVDDISIQVRKRDQISEQTIVKLQQELKHKIEELQSSVLECQKLRNKAQEQARLEQDRQRNIAMSKGQTEELKSVLSTVQEELEGLKSERELMISSHQNRIEQLKESFKQKLAESEKWPSKMVDNIQKERDKCACEKKALEEKLKESFTMMALFRPACFDNCYDFVFKELEIEKQKHQELLDKYQREYEDQMSQLRHEIRNQNSQHRMEISRMERQIIEAKHHGINNESSFKGEIQSLKNIISNLEDSLAKSGTECDDVITALRAELREAELDLSGTKNELKQLEDKYEHAKEEVTFLQDTVRRECEERFELTEALSEAREQLLQINRPSGGYVNSPRPSNQKTFIKDPGILKRKTSSSSISGTVSSESITNTTVGSPVLGNNLGGHNEGGSSGQSAGNGILGGHGGSTGKLSAQSGMLSGLSDSSGKLSGQSGSSGKLSGQSGSSGKLSGHSGSSGKLSGHSGSSGKQSGALHSGGQENVFRIRSNNVSVGFDGVGMPPTKPAHVKPKEGSVDDSRQRIAAAVRRK</sequence>
<keyword evidence="1" id="KW-0175">Coiled coil</keyword>
<evidence type="ECO:0000256" key="1">
    <source>
        <dbReference type="SAM" id="Coils"/>
    </source>
</evidence>
<feature type="region of interest" description="Disordered" evidence="2">
    <location>
        <begin position="614"/>
        <end position="813"/>
    </location>
</feature>
<dbReference type="Gene3D" id="1.20.1270.60">
    <property type="entry name" value="Arfaptin homology (AH) domain/BAR domain"/>
    <property type="match status" value="1"/>
</dbReference>
<feature type="coiled-coil region" evidence="1">
    <location>
        <begin position="546"/>
        <end position="587"/>
    </location>
</feature>
<feature type="compositionally biased region" description="Low complexity" evidence="2">
    <location>
        <begin position="643"/>
        <end position="657"/>
    </location>
</feature>
<organism evidence="3 4">
    <name type="scientific">Saccoglossus kowalevskii</name>
    <name type="common">Acorn worm</name>
    <dbReference type="NCBI Taxonomy" id="10224"/>
    <lineage>
        <taxon>Eukaryota</taxon>
        <taxon>Metazoa</taxon>
        <taxon>Hemichordata</taxon>
        <taxon>Enteropneusta</taxon>
        <taxon>Harrimaniidae</taxon>
        <taxon>Saccoglossus</taxon>
    </lineage>
</organism>
<feature type="coiled-coil region" evidence="1">
    <location>
        <begin position="36"/>
        <end position="136"/>
    </location>
</feature>
<name>A0ABM0MXB2_SACKO</name>
<feature type="coiled-coil region" evidence="1">
    <location>
        <begin position="310"/>
        <end position="502"/>
    </location>
</feature>
<dbReference type="PANTHER" id="PTHR34251">
    <property type="entry name" value="LEUCINE-, GLUTAMATE- AND LYSINE-RICH PROTEIN 1"/>
    <property type="match status" value="1"/>
</dbReference>
<dbReference type="GeneID" id="102808742"/>
<evidence type="ECO:0000313" key="4">
    <source>
        <dbReference type="RefSeq" id="XP_006824653.1"/>
    </source>
</evidence>
<gene>
    <name evidence="4" type="primary">LOC102808742</name>
</gene>
<evidence type="ECO:0000256" key="2">
    <source>
        <dbReference type="SAM" id="MobiDB-lite"/>
    </source>
</evidence>
<dbReference type="Proteomes" id="UP000694865">
    <property type="component" value="Unplaced"/>
</dbReference>
<feature type="coiled-coil region" evidence="1">
    <location>
        <begin position="187"/>
        <end position="266"/>
    </location>
</feature>
<protein>
    <submittedName>
        <fullName evidence="4">Keratin, type II cytoskeletal 1-like</fullName>
    </submittedName>
</protein>
<feature type="compositionally biased region" description="Gly residues" evidence="2">
    <location>
        <begin position="669"/>
        <end position="679"/>
    </location>
</feature>
<dbReference type="RefSeq" id="XP_006824653.1">
    <property type="nucleotide sequence ID" value="XM_006824590.1"/>
</dbReference>
<feature type="compositionally biased region" description="Low complexity" evidence="2">
    <location>
        <begin position="701"/>
        <end position="757"/>
    </location>
</feature>
<proteinExistence type="predicted"/>
<feature type="compositionally biased region" description="Basic and acidic residues" evidence="2">
    <location>
        <begin position="793"/>
        <end position="804"/>
    </location>
</feature>
<accession>A0ABM0MXB2</accession>